<accession>A0ABP1QST1</accession>
<evidence type="ECO:0000313" key="3">
    <source>
        <dbReference type="Proteomes" id="UP001642540"/>
    </source>
</evidence>
<organism evidence="2 3">
    <name type="scientific">Orchesella dallaii</name>
    <dbReference type="NCBI Taxonomy" id="48710"/>
    <lineage>
        <taxon>Eukaryota</taxon>
        <taxon>Metazoa</taxon>
        <taxon>Ecdysozoa</taxon>
        <taxon>Arthropoda</taxon>
        <taxon>Hexapoda</taxon>
        <taxon>Collembola</taxon>
        <taxon>Entomobryomorpha</taxon>
        <taxon>Entomobryoidea</taxon>
        <taxon>Orchesellidae</taxon>
        <taxon>Orchesellinae</taxon>
        <taxon>Orchesella</taxon>
    </lineage>
</organism>
<reference evidence="2 3" key="1">
    <citation type="submission" date="2024-08" db="EMBL/GenBank/DDBJ databases">
        <authorList>
            <person name="Cucini C."/>
            <person name="Frati F."/>
        </authorList>
    </citation>
    <scope>NUCLEOTIDE SEQUENCE [LARGE SCALE GENOMIC DNA]</scope>
</reference>
<protein>
    <submittedName>
        <fullName evidence="2">Uncharacterized protein</fullName>
    </submittedName>
</protein>
<dbReference type="PANTHER" id="PTHR47204:SF1">
    <property type="entry name" value="RIBONUCLEASE H2 SUBUNIT C"/>
    <property type="match status" value="1"/>
</dbReference>
<keyword evidence="3" id="KW-1185">Reference proteome</keyword>
<dbReference type="Gene3D" id="2.40.128.680">
    <property type="match status" value="1"/>
</dbReference>
<dbReference type="PANTHER" id="PTHR47204">
    <property type="entry name" value="OS02G0168900 PROTEIN"/>
    <property type="match status" value="1"/>
</dbReference>
<feature type="compositionally biased region" description="Low complexity" evidence="1">
    <location>
        <begin position="11"/>
        <end position="21"/>
    </location>
</feature>
<dbReference type="CDD" id="cd09271">
    <property type="entry name" value="RNase_H2-C"/>
    <property type="match status" value="1"/>
</dbReference>
<name>A0ABP1QST1_9HEXA</name>
<sequence length="150" mass="16936">MSQRKYVDNTESSSSEENGSSKPVSKEVSVHHVPFKVEYEGQANVEAKFSSNSVPAPSDSKVLINQFRGRPLQGQKFDLPESYEGLVALDLKGSSQLADETSKDTEISLVNRFETMTYWNWDRVPSGMDKHVKLLDWMELSKILHEPAED</sequence>
<dbReference type="Pfam" id="PF08615">
    <property type="entry name" value="RNase_H2_suC"/>
    <property type="match status" value="1"/>
</dbReference>
<dbReference type="EMBL" id="CAXLJM020000046">
    <property type="protein sequence ID" value="CAL8110632.1"/>
    <property type="molecule type" value="Genomic_DNA"/>
</dbReference>
<dbReference type="Proteomes" id="UP001642540">
    <property type="component" value="Unassembled WGS sequence"/>
</dbReference>
<evidence type="ECO:0000256" key="1">
    <source>
        <dbReference type="SAM" id="MobiDB-lite"/>
    </source>
</evidence>
<proteinExistence type="predicted"/>
<comment type="caution">
    <text evidence="2">The sequence shown here is derived from an EMBL/GenBank/DDBJ whole genome shotgun (WGS) entry which is preliminary data.</text>
</comment>
<feature type="region of interest" description="Disordered" evidence="1">
    <location>
        <begin position="1"/>
        <end position="27"/>
    </location>
</feature>
<gene>
    <name evidence="2" type="ORF">ODALV1_LOCUS14379</name>
</gene>
<dbReference type="InterPro" id="IPR013924">
    <property type="entry name" value="RNase_H2_suC"/>
</dbReference>
<evidence type="ECO:0000313" key="2">
    <source>
        <dbReference type="EMBL" id="CAL8110632.1"/>
    </source>
</evidence>